<name>A0A1T5BM77_9BACT</name>
<proteinExistence type="predicted"/>
<reference evidence="3" key="1">
    <citation type="submission" date="2017-02" db="EMBL/GenBank/DDBJ databases">
        <authorList>
            <person name="Varghese N."/>
            <person name="Submissions S."/>
        </authorList>
    </citation>
    <scope>NUCLEOTIDE SEQUENCE [LARGE SCALE GENOMIC DNA]</scope>
    <source>
        <strain evidence="3">DSM 24967</strain>
    </source>
</reference>
<keyword evidence="3" id="KW-1185">Reference proteome</keyword>
<dbReference type="Pfam" id="PF13643">
    <property type="entry name" value="DUF4145"/>
    <property type="match status" value="1"/>
</dbReference>
<dbReference type="Proteomes" id="UP000190852">
    <property type="component" value="Unassembled WGS sequence"/>
</dbReference>
<dbReference type="EMBL" id="FUYQ01000007">
    <property type="protein sequence ID" value="SKB47973.1"/>
    <property type="molecule type" value="Genomic_DNA"/>
</dbReference>
<evidence type="ECO:0000313" key="3">
    <source>
        <dbReference type="Proteomes" id="UP000190852"/>
    </source>
</evidence>
<evidence type="ECO:0000313" key="2">
    <source>
        <dbReference type="EMBL" id="SKB47973.1"/>
    </source>
</evidence>
<dbReference type="AlphaFoldDB" id="A0A1T5BM77"/>
<feature type="domain" description="DUF4145" evidence="1">
    <location>
        <begin position="97"/>
        <end position="173"/>
    </location>
</feature>
<gene>
    <name evidence="2" type="ORF">SAMN05660349_01374</name>
</gene>
<sequence>MSKFIQPSINIQSFHCPNCGVFSQHTWSNEIYCIYIYERADGGRERANYNLNDYATAKCSHCNGFSIWKSQLMVYPSTGNIEMANSDLPEDIQNDYNEAKNIVNISPRGAAALLRLAIQKLCKHLGEKGDNINEDIKNLVKKGLPQTMQQALDSVRVIGNNAVHPGKIDLNDKIEIACALFGFINIICEVLITQPKKIKEYYENNIPEEIRINIEKRDNS</sequence>
<dbReference type="RefSeq" id="WP_079682971.1">
    <property type="nucleotide sequence ID" value="NZ_FUYQ01000007.1"/>
</dbReference>
<organism evidence="2 3">
    <name type="scientific">Parabacteroides chartae</name>
    <dbReference type="NCBI Taxonomy" id="1037355"/>
    <lineage>
        <taxon>Bacteria</taxon>
        <taxon>Pseudomonadati</taxon>
        <taxon>Bacteroidota</taxon>
        <taxon>Bacteroidia</taxon>
        <taxon>Bacteroidales</taxon>
        <taxon>Tannerellaceae</taxon>
        <taxon>Parabacteroides</taxon>
    </lineage>
</organism>
<accession>A0A1T5BM77</accession>
<dbReference type="InterPro" id="IPR025285">
    <property type="entry name" value="DUF4145"/>
</dbReference>
<evidence type="ECO:0000259" key="1">
    <source>
        <dbReference type="Pfam" id="PF13643"/>
    </source>
</evidence>
<protein>
    <recommendedName>
        <fullName evidence="1">DUF4145 domain-containing protein</fullName>
    </recommendedName>
</protein>